<evidence type="ECO:0000256" key="7">
    <source>
        <dbReference type="ARBA" id="ARBA00070053"/>
    </source>
</evidence>
<evidence type="ECO:0000256" key="3">
    <source>
        <dbReference type="ARBA" id="ARBA00022960"/>
    </source>
</evidence>
<dbReference type="Proteomes" id="UP000315369">
    <property type="component" value="Unassembled WGS sequence"/>
</dbReference>
<evidence type="ECO:0000256" key="5">
    <source>
        <dbReference type="ARBA" id="ARBA00023235"/>
    </source>
</evidence>
<dbReference type="OrthoDB" id="9801055at2"/>
<dbReference type="PANTHER" id="PTHR21198">
    <property type="entry name" value="GLUTAMATE RACEMASE"/>
    <property type="match status" value="1"/>
</dbReference>
<evidence type="ECO:0000256" key="2">
    <source>
        <dbReference type="ARBA" id="ARBA00013090"/>
    </source>
</evidence>
<dbReference type="GO" id="GO:0009252">
    <property type="term" value="P:peptidoglycan biosynthetic process"/>
    <property type="evidence" value="ECO:0007669"/>
    <property type="project" value="UniProtKB-UniRule"/>
</dbReference>
<dbReference type="HAMAP" id="MF_00258">
    <property type="entry name" value="Glu_racemase"/>
    <property type="match status" value="1"/>
</dbReference>
<dbReference type="InterPro" id="IPR001920">
    <property type="entry name" value="Asp/Glu_race"/>
</dbReference>
<dbReference type="GO" id="GO:0008360">
    <property type="term" value="P:regulation of cell shape"/>
    <property type="evidence" value="ECO:0007669"/>
    <property type="project" value="UniProtKB-KW"/>
</dbReference>
<protein>
    <recommendedName>
        <fullName evidence="7 8">Glutamate racemase</fullName>
        <ecNumber evidence="2 8">5.1.1.3</ecNumber>
    </recommendedName>
</protein>
<dbReference type="SUPFAM" id="SSF53681">
    <property type="entry name" value="Aspartate/glutamate racemase"/>
    <property type="match status" value="2"/>
</dbReference>
<sequence>MRQGSHSPIGVFDSGVGGLTVLKSLMEHLPHESTVYLGDTARVPYGTKSGEVVTRYSLKNAEFLLERGIKLLVVACNTASAAALPALEATLPVPVVGVIQPGAQAALERTRGGGVGVIGTPGTIRSGAYQRALETANPGVRVKARACPLFVPLAEEGWTTGDVPLLTAREYLGEFAREGVDTLVLGCTHYPLLKGVIAEVVGPHVALVDSAEATALAVAALLARKELLAPATTRAPSHAYYVTDVPERFMEVGARFLGRPIDAAEQVDLKF</sequence>
<dbReference type="EMBL" id="VIFM01000043">
    <property type="protein sequence ID" value="TQF15433.1"/>
    <property type="molecule type" value="Genomic_DNA"/>
</dbReference>
<feature type="binding site" evidence="8">
    <location>
        <begin position="45"/>
        <end position="46"/>
    </location>
    <ligand>
        <name>substrate</name>
    </ligand>
</feature>
<dbReference type="NCBIfam" id="TIGR00067">
    <property type="entry name" value="glut_race"/>
    <property type="match status" value="1"/>
</dbReference>
<evidence type="ECO:0000256" key="1">
    <source>
        <dbReference type="ARBA" id="ARBA00001602"/>
    </source>
</evidence>
<keyword evidence="3 8" id="KW-0133">Cell shape</keyword>
<dbReference type="PROSITE" id="PS00924">
    <property type="entry name" value="ASP_GLU_RACEMASE_2"/>
    <property type="match status" value="1"/>
</dbReference>
<comment type="similarity">
    <text evidence="8">Belongs to the aspartate/glutamate racemases family.</text>
</comment>
<evidence type="ECO:0000256" key="8">
    <source>
        <dbReference type="HAMAP-Rule" id="MF_00258"/>
    </source>
</evidence>
<feature type="active site" description="Proton donor/acceptor" evidence="8">
    <location>
        <position position="76"/>
    </location>
</feature>
<dbReference type="FunFam" id="3.40.50.1860:FF:000002">
    <property type="entry name" value="Glutamate racemase"/>
    <property type="match status" value="1"/>
</dbReference>
<evidence type="ECO:0000256" key="6">
    <source>
        <dbReference type="ARBA" id="ARBA00023316"/>
    </source>
</evidence>
<feature type="active site" description="Proton donor/acceptor" evidence="8">
    <location>
        <position position="187"/>
    </location>
</feature>
<dbReference type="InterPro" id="IPR033134">
    <property type="entry name" value="Asp/Glu_racemase_AS_2"/>
</dbReference>
<dbReference type="RefSeq" id="WP_141642864.1">
    <property type="nucleotide sequence ID" value="NZ_VIFM01000043.1"/>
</dbReference>
<keyword evidence="5 8" id="KW-0413">Isomerase</keyword>
<dbReference type="GO" id="GO:0071555">
    <property type="term" value="P:cell wall organization"/>
    <property type="evidence" value="ECO:0007669"/>
    <property type="project" value="UniProtKB-KW"/>
</dbReference>
<keyword evidence="6 8" id="KW-0961">Cell wall biogenesis/degradation</keyword>
<reference evidence="9 10" key="1">
    <citation type="submission" date="2019-06" db="EMBL/GenBank/DDBJ databases">
        <authorList>
            <person name="Livingstone P."/>
            <person name="Whitworth D."/>
        </authorList>
    </citation>
    <scope>NUCLEOTIDE SEQUENCE [LARGE SCALE GENOMIC DNA]</scope>
    <source>
        <strain evidence="9 10">AM401</strain>
    </source>
</reference>
<comment type="pathway">
    <text evidence="8">Cell wall biogenesis; peptidoglycan biosynthesis.</text>
</comment>
<feature type="binding site" evidence="8">
    <location>
        <begin position="77"/>
        <end position="78"/>
    </location>
    <ligand>
        <name>substrate</name>
    </ligand>
</feature>
<name>A0A540X2J2_9BACT</name>
<dbReference type="InterPro" id="IPR015942">
    <property type="entry name" value="Asp/Glu/hydantoin_racemase"/>
</dbReference>
<gene>
    <name evidence="8" type="primary">murI</name>
    <name evidence="9" type="ORF">FJV41_13445</name>
</gene>
<feature type="binding site" evidence="8">
    <location>
        <begin position="13"/>
        <end position="14"/>
    </location>
    <ligand>
        <name>substrate</name>
    </ligand>
</feature>
<evidence type="ECO:0000313" key="10">
    <source>
        <dbReference type="Proteomes" id="UP000315369"/>
    </source>
</evidence>
<dbReference type="Gene3D" id="3.40.50.1860">
    <property type="match status" value="2"/>
</dbReference>
<dbReference type="AlphaFoldDB" id="A0A540X2J2"/>
<comment type="caution">
    <text evidence="9">The sequence shown here is derived from an EMBL/GenBank/DDBJ whole genome shotgun (WGS) entry which is preliminary data.</text>
</comment>
<dbReference type="PROSITE" id="PS00923">
    <property type="entry name" value="ASP_GLU_RACEMASE_1"/>
    <property type="match status" value="1"/>
</dbReference>
<keyword evidence="4 8" id="KW-0573">Peptidoglycan synthesis</keyword>
<feature type="binding site" evidence="8">
    <location>
        <begin position="188"/>
        <end position="189"/>
    </location>
    <ligand>
        <name>substrate</name>
    </ligand>
</feature>
<dbReference type="Pfam" id="PF01177">
    <property type="entry name" value="Asp_Glu_race"/>
    <property type="match status" value="1"/>
</dbReference>
<dbReference type="InterPro" id="IPR018187">
    <property type="entry name" value="Asp/Glu_racemase_AS_1"/>
</dbReference>
<comment type="function">
    <text evidence="8">Provides the (R)-glutamate required for cell wall biosynthesis.</text>
</comment>
<dbReference type="GO" id="GO:0008881">
    <property type="term" value="F:glutamate racemase activity"/>
    <property type="evidence" value="ECO:0007669"/>
    <property type="project" value="UniProtKB-UniRule"/>
</dbReference>
<dbReference type="PANTHER" id="PTHR21198:SF2">
    <property type="entry name" value="GLUTAMATE RACEMASE"/>
    <property type="match status" value="1"/>
</dbReference>
<evidence type="ECO:0000256" key="4">
    <source>
        <dbReference type="ARBA" id="ARBA00022984"/>
    </source>
</evidence>
<comment type="catalytic activity">
    <reaction evidence="1 8">
        <text>L-glutamate = D-glutamate</text>
        <dbReference type="Rhea" id="RHEA:12813"/>
        <dbReference type="ChEBI" id="CHEBI:29985"/>
        <dbReference type="ChEBI" id="CHEBI:29986"/>
        <dbReference type="EC" id="5.1.1.3"/>
    </reaction>
</comment>
<accession>A0A540X2J2</accession>
<dbReference type="InterPro" id="IPR004391">
    <property type="entry name" value="Glu_race"/>
</dbReference>
<organism evidence="9 10">
    <name type="scientific">Myxococcus llanfairpwllgwyngyllgogerychwyrndrobwllllantysiliogogogochensis</name>
    <dbReference type="NCBI Taxonomy" id="2590453"/>
    <lineage>
        <taxon>Bacteria</taxon>
        <taxon>Pseudomonadati</taxon>
        <taxon>Myxococcota</taxon>
        <taxon>Myxococcia</taxon>
        <taxon>Myxococcales</taxon>
        <taxon>Cystobacterineae</taxon>
        <taxon>Myxococcaceae</taxon>
        <taxon>Myxococcus</taxon>
    </lineage>
</organism>
<dbReference type="EC" id="5.1.1.3" evidence="2 8"/>
<evidence type="ECO:0000313" key="9">
    <source>
        <dbReference type="EMBL" id="TQF15433.1"/>
    </source>
</evidence>
<dbReference type="UniPathway" id="UPA00219"/>
<proteinExistence type="inferred from homology"/>
<keyword evidence="10" id="KW-1185">Reference proteome</keyword>